<feature type="chain" id="PRO_5030688675" evidence="10">
    <location>
        <begin position="26"/>
        <end position="866"/>
    </location>
</feature>
<keyword evidence="10" id="KW-0732">Signal</keyword>
<dbReference type="SUPFAM" id="SSF161111">
    <property type="entry name" value="Cation efflux protein transmembrane domain-like"/>
    <property type="match status" value="1"/>
</dbReference>
<dbReference type="EMBL" id="HBIB01022898">
    <property type="protein sequence ID" value="CAE0252745.1"/>
    <property type="molecule type" value="Transcribed_RNA"/>
</dbReference>
<dbReference type="PANTHER" id="PTHR12270">
    <property type="entry name" value="GLYCOSYLTRANSFERASE-RELATED"/>
    <property type="match status" value="1"/>
</dbReference>
<feature type="transmembrane region" description="Helical" evidence="9">
    <location>
        <begin position="621"/>
        <end position="648"/>
    </location>
</feature>
<organism evidence="11">
    <name type="scientific">Palpitomonas bilix</name>
    <dbReference type="NCBI Taxonomy" id="652834"/>
    <lineage>
        <taxon>Eukaryota</taxon>
        <taxon>Eukaryota incertae sedis</taxon>
    </lineage>
</organism>
<feature type="transmembrane region" description="Helical" evidence="9">
    <location>
        <begin position="660"/>
        <end position="681"/>
    </location>
</feature>
<dbReference type="GO" id="GO:0015020">
    <property type="term" value="F:glucuronosyltransferase activity"/>
    <property type="evidence" value="ECO:0007669"/>
    <property type="project" value="TreeGrafter"/>
</dbReference>
<keyword evidence="5 9" id="KW-1133">Transmembrane helix</keyword>
<feature type="transmembrane region" description="Helical" evidence="9">
    <location>
        <begin position="762"/>
        <end position="785"/>
    </location>
</feature>
<keyword evidence="7" id="KW-0325">Glycoprotein</keyword>
<evidence type="ECO:0000256" key="10">
    <source>
        <dbReference type="SAM" id="SignalP"/>
    </source>
</evidence>
<comment type="subcellular location">
    <subcellularLocation>
        <location evidence="1">Membrane</location>
        <topology evidence="1">Multi-pass membrane protein</topology>
    </subcellularLocation>
    <subcellularLocation>
        <location evidence="2">Membrane</location>
        <topology evidence="2">Single-pass type II membrane protein</topology>
    </subcellularLocation>
</comment>
<evidence type="ECO:0000256" key="7">
    <source>
        <dbReference type="ARBA" id="ARBA00023180"/>
    </source>
</evidence>
<evidence type="ECO:0000256" key="2">
    <source>
        <dbReference type="ARBA" id="ARBA00004606"/>
    </source>
</evidence>
<evidence type="ECO:0000256" key="5">
    <source>
        <dbReference type="ARBA" id="ARBA00022989"/>
    </source>
</evidence>
<protein>
    <submittedName>
        <fullName evidence="11">Uncharacterized protein</fullName>
    </submittedName>
</protein>
<sequence length="866" mass="95687">MKSNRTLISAVISLCFLLLVWEGEGRATYESYGAEFSVIEHFFGLPSYQPENVDITITVHCTADRLSKLESLAEDWSGPVSAAVYVQTHSMLAKLVNHYKGSPILQKYADIHVVKPLTVCPYPINVLRNVGLRNANTSLVFPMDVDFRTSQDLRSVILAQKDLVDQMLHDKILVIAPAFQMIPGSEDIVPKTKKELLVLVMLKKAQQVHAYFQKGHAPVNYRRWLRGTDNYYISYKKEMEPYFIGSREMVLYDERFLGRGGNKQSHLYELDRAGYQYLVHGRVFLMHQCEGKKKKSLVGNQNNNKNVLSDYMEEKRQHYFRLHHLEEPAEGDLEKLAEEDAKFKSAVNWVKYMKTDIEERERKLEGERGQMAVNLAHCLNLQKRGDGALSVAGLVSSLHLEPLCGEHVSSEGNLVEKFDDLIKMPTIPTRDEEEEGVGGRGGKQGKKHDMHTYHGSDVSFVEVGVMQTVAAAVLLVALRVFTVKARGSTASTSASTSASSKIVRAREGAGSLHMRTPSADLSSQLLSSSNTASLKAAKKNILLVFAVVIVVLAALSVEGLAVEEDSEGLGTDLDEENESVTELVKSYAGVLMALLGAYVAVQAAMTPPSEGFPFGLSRIEYLASIITSATVLISCLHECMHAVFLLTAEEIQTAVVVTGGIRFFLSLLRAVLCLAAAWILCGREWFGAYLSSPQALFTVMSSSERGSDVYGWKCLPAADMVSKAVVGHLFFNACVIELRIVLASIVNYVLPSLEGDVHALYTIFVALFVLQFLACVIMASVRLLLDTNSRIDASCAGIVKAVHDEMPKIAVVNLRVWDLSATMSYAVCTVEVPAEWSLDEVRGTQLSVRDLLRKKFGINDVSVEVR</sequence>
<accession>A0A7S3DBN8</accession>
<evidence type="ECO:0000256" key="6">
    <source>
        <dbReference type="ARBA" id="ARBA00023136"/>
    </source>
</evidence>
<evidence type="ECO:0000313" key="11">
    <source>
        <dbReference type="EMBL" id="CAE0252745.1"/>
    </source>
</evidence>
<reference evidence="11" key="1">
    <citation type="submission" date="2021-01" db="EMBL/GenBank/DDBJ databases">
        <authorList>
            <person name="Corre E."/>
            <person name="Pelletier E."/>
            <person name="Niang G."/>
            <person name="Scheremetjew M."/>
            <person name="Finn R."/>
            <person name="Kale V."/>
            <person name="Holt S."/>
            <person name="Cochrane G."/>
            <person name="Meng A."/>
            <person name="Brown T."/>
            <person name="Cohen L."/>
        </authorList>
    </citation>
    <scope>NUCLEOTIDE SEQUENCE</scope>
    <source>
        <strain evidence="11">NIES-2562</strain>
    </source>
</reference>
<dbReference type="GO" id="GO:0016020">
    <property type="term" value="C:membrane"/>
    <property type="evidence" value="ECO:0007669"/>
    <property type="project" value="UniProtKB-SubCell"/>
</dbReference>
<keyword evidence="6 9" id="KW-0472">Membrane</keyword>
<evidence type="ECO:0000256" key="9">
    <source>
        <dbReference type="SAM" id="Phobius"/>
    </source>
</evidence>
<keyword evidence="4" id="KW-0735">Signal-anchor</keyword>
<dbReference type="PANTHER" id="PTHR12270:SF52">
    <property type="entry name" value="GLYCOSYLTRANSFERASE-LIKE PROTEIN GNT13-RELATED"/>
    <property type="match status" value="1"/>
</dbReference>
<gene>
    <name evidence="11" type="ORF">PBIL07802_LOCUS14974</name>
</gene>
<feature type="transmembrane region" description="Helical" evidence="9">
    <location>
        <begin position="729"/>
        <end position="750"/>
    </location>
</feature>
<evidence type="ECO:0000256" key="8">
    <source>
        <dbReference type="SAM" id="MobiDB-lite"/>
    </source>
</evidence>
<name>A0A7S3DBN8_9EUKA</name>
<dbReference type="InterPro" id="IPR051292">
    <property type="entry name" value="Xyl/GlcA_transferase"/>
</dbReference>
<dbReference type="Pfam" id="PF13896">
    <property type="entry name" value="Glyco_transf_49"/>
    <property type="match status" value="2"/>
</dbReference>
<evidence type="ECO:0000256" key="4">
    <source>
        <dbReference type="ARBA" id="ARBA00022968"/>
    </source>
</evidence>
<dbReference type="InterPro" id="IPR027469">
    <property type="entry name" value="Cation_efflux_TMD_sf"/>
</dbReference>
<feature type="signal peptide" evidence="10">
    <location>
        <begin position="1"/>
        <end position="25"/>
    </location>
</feature>
<feature type="region of interest" description="Disordered" evidence="8">
    <location>
        <begin position="430"/>
        <end position="449"/>
    </location>
</feature>
<keyword evidence="3 9" id="KW-0812">Transmembrane</keyword>
<proteinExistence type="predicted"/>
<feature type="transmembrane region" description="Helical" evidence="9">
    <location>
        <begin position="582"/>
        <end position="601"/>
    </location>
</feature>
<dbReference type="AlphaFoldDB" id="A0A7S3DBN8"/>
<evidence type="ECO:0000256" key="3">
    <source>
        <dbReference type="ARBA" id="ARBA00022692"/>
    </source>
</evidence>
<dbReference type="GO" id="GO:0035269">
    <property type="term" value="P:protein O-linked glycosylation via mannose"/>
    <property type="evidence" value="ECO:0007669"/>
    <property type="project" value="TreeGrafter"/>
</dbReference>
<evidence type="ECO:0000256" key="1">
    <source>
        <dbReference type="ARBA" id="ARBA00004141"/>
    </source>
</evidence>
<feature type="transmembrane region" description="Helical" evidence="9">
    <location>
        <begin position="541"/>
        <end position="562"/>
    </location>
</feature>
<dbReference type="GO" id="GO:0042285">
    <property type="term" value="F:xylosyltransferase activity"/>
    <property type="evidence" value="ECO:0007669"/>
    <property type="project" value="TreeGrafter"/>
</dbReference>